<accession>A0A6I0EQS1</accession>
<dbReference type="PROSITE" id="PS51831">
    <property type="entry name" value="HD"/>
    <property type="match status" value="1"/>
</dbReference>
<keyword evidence="4" id="KW-1185">Reference proteome</keyword>
<comment type="caution">
    <text evidence="3">The sequence shown here is derived from an EMBL/GenBank/DDBJ whole genome shotgun (WGS) entry which is preliminary data.</text>
</comment>
<dbReference type="EMBL" id="WBXO01000009">
    <property type="protein sequence ID" value="KAB2951767.1"/>
    <property type="molecule type" value="Genomic_DNA"/>
</dbReference>
<name>A0A6I0EQS1_9FIRM</name>
<evidence type="ECO:0000313" key="4">
    <source>
        <dbReference type="Proteomes" id="UP000468766"/>
    </source>
</evidence>
<dbReference type="InterPro" id="IPR003607">
    <property type="entry name" value="HD/PDEase_dom"/>
</dbReference>
<reference evidence="3 4" key="1">
    <citation type="submission" date="2019-10" db="EMBL/GenBank/DDBJ databases">
        <title>Whole-genome sequence of the extremophile Heliorestis acidaminivorans DSM 24790.</title>
        <authorList>
            <person name="Kyndt J.A."/>
            <person name="Meyer T.E."/>
        </authorList>
    </citation>
    <scope>NUCLEOTIDE SEQUENCE [LARGE SCALE GENOMIC DNA]</scope>
    <source>
        <strain evidence="3 4">DSM 24790</strain>
    </source>
</reference>
<dbReference type="Proteomes" id="UP000468766">
    <property type="component" value="Unassembled WGS sequence"/>
</dbReference>
<dbReference type="Pfam" id="PF01966">
    <property type="entry name" value="HD"/>
    <property type="match status" value="1"/>
</dbReference>
<sequence length="171" mass="18418">MLSSRWGSFYAYIHSALVLGKAAERTREHHVLCAALLHDIGKGVTDPSLWPRHIGHEKAGAEMIPALGEKYGLPDDWIAASQYAARYHMAAHTAKKAGKIAEMILGAARNPIGVDGFATVVWADHNGRGRENVPNAFADSATDVYKAIVEASKHSHDPSKIAQAVSKTLKG</sequence>
<evidence type="ECO:0000256" key="1">
    <source>
        <dbReference type="ARBA" id="ARBA00022741"/>
    </source>
</evidence>
<organism evidence="3 4">
    <name type="scientific">Heliorestis acidaminivorans</name>
    <dbReference type="NCBI Taxonomy" id="553427"/>
    <lineage>
        <taxon>Bacteria</taxon>
        <taxon>Bacillati</taxon>
        <taxon>Bacillota</taxon>
        <taxon>Clostridia</taxon>
        <taxon>Eubacteriales</taxon>
        <taxon>Heliobacteriaceae</taxon>
        <taxon>Heliorestis</taxon>
    </lineage>
</organism>
<proteinExistence type="predicted"/>
<dbReference type="AlphaFoldDB" id="A0A6I0EQS1"/>
<evidence type="ECO:0000313" key="3">
    <source>
        <dbReference type="EMBL" id="KAB2951767.1"/>
    </source>
</evidence>
<dbReference type="InterPro" id="IPR006674">
    <property type="entry name" value="HD_domain"/>
</dbReference>
<dbReference type="CDD" id="cd00077">
    <property type="entry name" value="HDc"/>
    <property type="match status" value="1"/>
</dbReference>
<dbReference type="GO" id="GO:0000166">
    <property type="term" value="F:nucleotide binding"/>
    <property type="evidence" value="ECO:0007669"/>
    <property type="project" value="UniProtKB-KW"/>
</dbReference>
<keyword evidence="1" id="KW-0547">Nucleotide-binding</keyword>
<gene>
    <name evidence="3" type="ORF">F9B85_10770</name>
</gene>
<dbReference type="InterPro" id="IPR050124">
    <property type="entry name" value="tRNA_CCA-adding_enzyme"/>
</dbReference>
<feature type="domain" description="HD" evidence="2">
    <location>
        <begin position="11"/>
        <end position="103"/>
    </location>
</feature>
<dbReference type="SUPFAM" id="SSF109604">
    <property type="entry name" value="HD-domain/PDEase-like"/>
    <property type="match status" value="1"/>
</dbReference>
<dbReference type="OrthoDB" id="9805698at2"/>
<dbReference type="PANTHER" id="PTHR47545:SF1">
    <property type="entry name" value="MULTIFUNCTIONAL CCA PROTEIN"/>
    <property type="match status" value="1"/>
</dbReference>
<protein>
    <submittedName>
        <fullName evidence="3">HD domain-containing protein</fullName>
    </submittedName>
</protein>
<evidence type="ECO:0000259" key="2">
    <source>
        <dbReference type="PROSITE" id="PS51831"/>
    </source>
</evidence>
<dbReference type="Gene3D" id="1.10.3210.10">
    <property type="entry name" value="Hypothetical protein af1432"/>
    <property type="match status" value="1"/>
</dbReference>
<dbReference type="PANTHER" id="PTHR47545">
    <property type="entry name" value="MULTIFUNCTIONAL CCA PROTEIN"/>
    <property type="match status" value="1"/>
</dbReference>